<protein>
    <submittedName>
        <fullName evidence="1">Uncharacterized protein</fullName>
    </submittedName>
</protein>
<accession>A0A7W5E3A5</accession>
<dbReference type="EMBL" id="JACHXU010000018">
    <property type="protein sequence ID" value="MBB3208798.1"/>
    <property type="molecule type" value="Genomic_DNA"/>
</dbReference>
<organism evidence="1 2">
    <name type="scientific">Aporhodopirellula rubra</name>
    <dbReference type="NCBI Taxonomy" id="980271"/>
    <lineage>
        <taxon>Bacteria</taxon>
        <taxon>Pseudomonadati</taxon>
        <taxon>Planctomycetota</taxon>
        <taxon>Planctomycetia</taxon>
        <taxon>Pirellulales</taxon>
        <taxon>Pirellulaceae</taxon>
        <taxon>Aporhodopirellula</taxon>
    </lineage>
</organism>
<dbReference type="Proteomes" id="UP000536179">
    <property type="component" value="Unassembled WGS sequence"/>
</dbReference>
<gene>
    <name evidence="1" type="ORF">FHS27_004631</name>
</gene>
<keyword evidence="2" id="KW-1185">Reference proteome</keyword>
<comment type="caution">
    <text evidence="1">The sequence shown here is derived from an EMBL/GenBank/DDBJ whole genome shotgun (WGS) entry which is preliminary data.</text>
</comment>
<sequence>MIDSPSNFHESSPVAAELSVYSGGQRRLVVPLVSAVEVGRQRRTESVPFYYNDQNSIPRLIVADRFETQISRSHVTVSPLPGGEILLQNTSRNCRITVDPGRELLPGKTCFVRGVARLHMQHVTIVIEPTEVTERMISLGTPRPLSQSSSQVFDRGSGDQRTSLVATLGSSFDAEQGDQLMMWLRTIAKLFYSASTNPRFLEDALHAIDDVIGLEIAMIWSRVDSDWQLTCSLSRGDIQTSPADFATEFDENIRAELANDFAQVLDRIGRWRQTVLYHSAPIAVEPPSKSPHHAIVASPIINPQTRVVGALMGLRRGGQPRRDRSELITRLEASLVELIASGIRFDWIAPAEESVQSKTD</sequence>
<reference evidence="1 2" key="1">
    <citation type="submission" date="2020-08" db="EMBL/GenBank/DDBJ databases">
        <title>Genomic Encyclopedia of Type Strains, Phase III (KMG-III): the genomes of soil and plant-associated and newly described type strains.</title>
        <authorList>
            <person name="Whitman W."/>
        </authorList>
    </citation>
    <scope>NUCLEOTIDE SEQUENCE [LARGE SCALE GENOMIC DNA]</scope>
    <source>
        <strain evidence="1 2">CECT 8075</strain>
    </source>
</reference>
<dbReference type="AlphaFoldDB" id="A0A7W5E3A5"/>
<evidence type="ECO:0000313" key="2">
    <source>
        <dbReference type="Proteomes" id="UP000536179"/>
    </source>
</evidence>
<name>A0A7W5E3A5_9BACT</name>
<evidence type="ECO:0000313" key="1">
    <source>
        <dbReference type="EMBL" id="MBB3208798.1"/>
    </source>
</evidence>
<proteinExistence type="predicted"/>
<dbReference type="RefSeq" id="WP_184306957.1">
    <property type="nucleotide sequence ID" value="NZ_JACHXU010000018.1"/>
</dbReference>